<dbReference type="PANTHER" id="PTHR43760">
    <property type="entry name" value="ENDORIBONUCLEASE-RELATED"/>
    <property type="match status" value="1"/>
</dbReference>
<dbReference type="InterPro" id="IPR013813">
    <property type="entry name" value="Endoribo_LPSP/chorism_mut-like"/>
</dbReference>
<dbReference type="InterPro" id="IPR006175">
    <property type="entry name" value="YjgF/YER057c/UK114"/>
</dbReference>
<dbReference type="CDD" id="cd02199">
    <property type="entry name" value="YjgF_YER057c_UK114_like_1"/>
    <property type="match status" value="1"/>
</dbReference>
<sequence length="154" mass="15424">MSSELATRLTELDLRLPDVSPPRGAYVPAVRSGSLVYVAGQVPMANGELVATGKVGGDVTPEEAYGLSRRCALAALAAAVSVAGRDAVAGVVKVVGYVASADGFTGQPGVVDGASDLFLAVFGEAGRHARSAVGVAELPLGAPVEIEVVFETSG</sequence>
<dbReference type="AlphaFoldDB" id="A0AB39Q093"/>
<dbReference type="Pfam" id="PF01042">
    <property type="entry name" value="Ribonuc_L-PSP"/>
    <property type="match status" value="1"/>
</dbReference>
<proteinExistence type="predicted"/>
<dbReference type="Gene3D" id="3.30.1330.40">
    <property type="entry name" value="RutC-like"/>
    <property type="match status" value="1"/>
</dbReference>
<gene>
    <name evidence="1" type="ORF">AB5J49_26140</name>
</gene>
<protein>
    <submittedName>
        <fullName evidence="1">RidA family protein</fullName>
    </submittedName>
</protein>
<dbReference type="EMBL" id="CP163439">
    <property type="protein sequence ID" value="XDQ36537.1"/>
    <property type="molecule type" value="Genomic_DNA"/>
</dbReference>
<dbReference type="SUPFAM" id="SSF55298">
    <property type="entry name" value="YjgF-like"/>
    <property type="match status" value="1"/>
</dbReference>
<reference evidence="1" key="1">
    <citation type="submission" date="2024-07" db="EMBL/GenBank/DDBJ databases">
        <authorList>
            <person name="Yu S.T."/>
        </authorList>
    </citation>
    <scope>NUCLEOTIDE SEQUENCE</scope>
    <source>
        <strain evidence="1">R28</strain>
    </source>
</reference>
<dbReference type="InterPro" id="IPR035959">
    <property type="entry name" value="RutC-like_sf"/>
</dbReference>
<organism evidence="1">
    <name type="scientific">Streptomyces sp. R28</name>
    <dbReference type="NCBI Taxonomy" id="3238628"/>
    <lineage>
        <taxon>Bacteria</taxon>
        <taxon>Bacillati</taxon>
        <taxon>Actinomycetota</taxon>
        <taxon>Actinomycetes</taxon>
        <taxon>Kitasatosporales</taxon>
        <taxon>Streptomycetaceae</taxon>
        <taxon>Streptomyces</taxon>
    </lineage>
</organism>
<accession>A0AB39Q093</accession>
<name>A0AB39Q093_9ACTN</name>
<dbReference type="RefSeq" id="WP_369171146.1">
    <property type="nucleotide sequence ID" value="NZ_CP163439.1"/>
</dbReference>
<evidence type="ECO:0000313" key="1">
    <source>
        <dbReference type="EMBL" id="XDQ36537.1"/>
    </source>
</evidence>
<dbReference type="PANTHER" id="PTHR43760:SF1">
    <property type="entry name" value="ENDORIBONUCLEASE L-PSP_CHORISMATE MUTASE-LIKE DOMAIN-CONTAINING PROTEIN"/>
    <property type="match status" value="1"/>
</dbReference>